<feature type="coiled-coil region" evidence="1">
    <location>
        <begin position="190"/>
        <end position="217"/>
    </location>
</feature>
<dbReference type="AlphaFoldDB" id="A0A9N9D3G0"/>
<sequence>MTEKPILNNGVSVANLDIQKQLTKISGILTSPIQLRGENTQEPYYYSFIRLKGQKVDLPVIFKSKSPDNQLIEPKFKKGDAVELSGHYSNSPHSIRKSFTGLDYKKFISSIHEFKVINKECFGCGDKFICSSQENFDYCSSCELNGSRHIPGRFTKNKCSECGDGSGTIKFPGQPPRNCRTCQLAKISILEQAKSQLPLLEKEAEKITQTRQRLENHE</sequence>
<dbReference type="EMBL" id="CAJVPL010003034">
    <property type="protein sequence ID" value="CAG8624772.1"/>
    <property type="molecule type" value="Genomic_DNA"/>
</dbReference>
<evidence type="ECO:0000256" key="1">
    <source>
        <dbReference type="SAM" id="Coils"/>
    </source>
</evidence>
<evidence type="ECO:0000313" key="3">
    <source>
        <dbReference type="Proteomes" id="UP000789831"/>
    </source>
</evidence>
<keyword evidence="3" id="KW-1185">Reference proteome</keyword>
<gene>
    <name evidence="2" type="ORF">AGERDE_LOCUS10231</name>
</gene>
<evidence type="ECO:0000313" key="2">
    <source>
        <dbReference type="EMBL" id="CAG8624772.1"/>
    </source>
</evidence>
<accession>A0A9N9D3G0</accession>
<dbReference type="Proteomes" id="UP000789831">
    <property type="component" value="Unassembled WGS sequence"/>
</dbReference>
<keyword evidence="1" id="KW-0175">Coiled coil</keyword>
<protein>
    <submittedName>
        <fullName evidence="2">9309_t:CDS:1</fullName>
    </submittedName>
</protein>
<reference evidence="2" key="1">
    <citation type="submission" date="2021-06" db="EMBL/GenBank/DDBJ databases">
        <authorList>
            <person name="Kallberg Y."/>
            <person name="Tangrot J."/>
            <person name="Rosling A."/>
        </authorList>
    </citation>
    <scope>NUCLEOTIDE SEQUENCE</scope>
    <source>
        <strain evidence="2">MT106</strain>
    </source>
</reference>
<name>A0A9N9D3G0_9GLOM</name>
<organism evidence="2 3">
    <name type="scientific">Ambispora gerdemannii</name>
    <dbReference type="NCBI Taxonomy" id="144530"/>
    <lineage>
        <taxon>Eukaryota</taxon>
        <taxon>Fungi</taxon>
        <taxon>Fungi incertae sedis</taxon>
        <taxon>Mucoromycota</taxon>
        <taxon>Glomeromycotina</taxon>
        <taxon>Glomeromycetes</taxon>
        <taxon>Archaeosporales</taxon>
        <taxon>Ambisporaceae</taxon>
        <taxon>Ambispora</taxon>
    </lineage>
</organism>
<dbReference type="OrthoDB" id="2329614at2759"/>
<comment type="caution">
    <text evidence="2">The sequence shown here is derived from an EMBL/GenBank/DDBJ whole genome shotgun (WGS) entry which is preliminary data.</text>
</comment>
<proteinExistence type="predicted"/>